<evidence type="ECO:0000313" key="2">
    <source>
        <dbReference type="Proteomes" id="UP001055337"/>
    </source>
</evidence>
<accession>A0ABY3TTI7</accession>
<name>A0ABY3TTI7_9MYCO</name>
<reference evidence="1" key="1">
    <citation type="submission" date="2022-08" db="EMBL/GenBank/DDBJ databases">
        <title>Whole genome sequencing of non-tuberculosis mycobacteria type-strains.</title>
        <authorList>
            <person name="Igarashi Y."/>
            <person name="Osugi A."/>
            <person name="Mitarai S."/>
        </authorList>
    </citation>
    <scope>NUCLEOTIDE SEQUENCE</scope>
    <source>
        <strain evidence="1">JCM 16369</strain>
    </source>
</reference>
<keyword evidence="2" id="KW-1185">Reference proteome</keyword>
<proteinExistence type="predicted"/>
<dbReference type="PANTHER" id="PTHR43845:SF1">
    <property type="entry name" value="BLR5969 PROTEIN"/>
    <property type="match status" value="1"/>
</dbReference>
<dbReference type="Proteomes" id="UP001055337">
    <property type="component" value="Chromosome"/>
</dbReference>
<evidence type="ECO:0000313" key="1">
    <source>
        <dbReference type="EMBL" id="ULN42455.1"/>
    </source>
</evidence>
<organism evidence="1 2">
    <name type="scientific">Mycolicibacterium crocinum</name>
    <dbReference type="NCBI Taxonomy" id="388459"/>
    <lineage>
        <taxon>Bacteria</taxon>
        <taxon>Bacillati</taxon>
        <taxon>Actinomycetota</taxon>
        <taxon>Actinomycetes</taxon>
        <taxon>Mycobacteriales</taxon>
        <taxon>Mycobacteriaceae</taxon>
        <taxon>Mycolicibacterium</taxon>
    </lineage>
</organism>
<dbReference type="InterPro" id="IPR042099">
    <property type="entry name" value="ANL_N_sf"/>
</dbReference>
<sequence>MTTHLTHTFRNVGGIRLAEDLDALSRDEIDAVAQRNLWATLTAAYESTTVWRSFPALAAVDSLEDFSSLPLLSAADVAAGCPPHSADLLFDQSPGLVLRSSGTASRPKVLYHSWDFTDRVGHLGVRGVRAALPSRPIKIANCLWPGDLNGAFLFVQDITRSLPALSFAMGELTATADAAAVIAAHGIDTLVASPAYGAELVAGTPDLPLRNFLFIGESLGTERERVVRSAATNLTIRSLAYSTSETGPIGYQCHHQTGSVHHIHEDAVLLEVVDEAGHPVPVGIPGELVVTPLTTSGMALMRYRLGDRGQLLSDACPCGSAVRSVKLLGRMPNSMTVDTITFSSDHLLAALASLDVHQPSDCQFQVLWEDHRYRVRLLLSPATSESITTEAALTALRHAHEIHEIIVNPRCLAFEVQRVAIDQFARTPRGKVPVLYQHGITG</sequence>
<dbReference type="PANTHER" id="PTHR43845">
    <property type="entry name" value="BLR5969 PROTEIN"/>
    <property type="match status" value="1"/>
</dbReference>
<dbReference type="SUPFAM" id="SSF56801">
    <property type="entry name" value="Acetyl-CoA synthetase-like"/>
    <property type="match status" value="1"/>
</dbReference>
<gene>
    <name evidence="1" type="ORF">MI149_04860</name>
</gene>
<dbReference type="EMBL" id="CP092362">
    <property type="protein sequence ID" value="ULN42455.1"/>
    <property type="molecule type" value="Genomic_DNA"/>
</dbReference>
<dbReference type="Gene3D" id="3.40.50.12780">
    <property type="entry name" value="N-terminal domain of ligase-like"/>
    <property type="match status" value="1"/>
</dbReference>
<dbReference type="RefSeq" id="WP_240178877.1">
    <property type="nucleotide sequence ID" value="NZ_CP092362.2"/>
</dbReference>
<protein>
    <submittedName>
        <fullName evidence="1">Uncharacterized protein</fullName>
    </submittedName>
</protein>